<feature type="domain" description="Carboxymuconolactone decarboxylase-like" evidence="1">
    <location>
        <begin position="23"/>
        <end position="104"/>
    </location>
</feature>
<comment type="caution">
    <text evidence="2">The sequence shown here is derived from an EMBL/GenBank/DDBJ whole genome shotgun (WGS) entry which is preliminary data.</text>
</comment>
<dbReference type="InterPro" id="IPR004675">
    <property type="entry name" value="AhpD_core"/>
</dbReference>
<name>A0ABP7ZME9_9MICO</name>
<dbReference type="SUPFAM" id="SSF69118">
    <property type="entry name" value="AhpD-like"/>
    <property type="match status" value="1"/>
</dbReference>
<keyword evidence="3" id="KW-1185">Reference proteome</keyword>
<protein>
    <submittedName>
        <fullName evidence="2">Carboxymuconolactone decarboxylase family protein</fullName>
    </submittedName>
</protein>
<reference evidence="2" key="2">
    <citation type="submission" date="2023-12" db="EMBL/GenBank/DDBJ databases">
        <authorList>
            <person name="Sun Q."/>
            <person name="Inoue M."/>
        </authorList>
    </citation>
    <scope>NUCLEOTIDE SEQUENCE</scope>
    <source>
        <strain evidence="2">JCM 17590</strain>
    </source>
</reference>
<organism evidence="2 3">
    <name type="scientific">Gryllotalpicola daejeonensis</name>
    <dbReference type="NCBI Taxonomy" id="993087"/>
    <lineage>
        <taxon>Bacteria</taxon>
        <taxon>Bacillati</taxon>
        <taxon>Actinomycetota</taxon>
        <taxon>Actinomycetes</taxon>
        <taxon>Micrococcales</taxon>
        <taxon>Microbacteriaceae</taxon>
        <taxon>Gryllotalpicola</taxon>
    </lineage>
</organism>
<dbReference type="NCBIfam" id="TIGR00778">
    <property type="entry name" value="ahpD_dom"/>
    <property type="match status" value="1"/>
</dbReference>
<evidence type="ECO:0000313" key="2">
    <source>
        <dbReference type="EMBL" id="GAA4164397.1"/>
    </source>
</evidence>
<proteinExistence type="predicted"/>
<dbReference type="RefSeq" id="WP_344792311.1">
    <property type="nucleotide sequence ID" value="NZ_BAABBV010000002.1"/>
</dbReference>
<dbReference type="InterPro" id="IPR003779">
    <property type="entry name" value="CMD-like"/>
</dbReference>
<accession>A0ABP7ZME9</accession>
<dbReference type="EMBL" id="BAABBV010000002">
    <property type="protein sequence ID" value="GAA4164397.1"/>
    <property type="molecule type" value="Genomic_DNA"/>
</dbReference>
<dbReference type="PANTHER" id="PTHR34846:SF7">
    <property type="entry name" value="BLL7811 PROTEIN"/>
    <property type="match status" value="1"/>
</dbReference>
<dbReference type="Gene3D" id="1.20.1290.10">
    <property type="entry name" value="AhpD-like"/>
    <property type="match status" value="1"/>
</dbReference>
<gene>
    <name evidence="2" type="ORF">GCM10022286_26050</name>
</gene>
<evidence type="ECO:0000259" key="1">
    <source>
        <dbReference type="Pfam" id="PF02627"/>
    </source>
</evidence>
<dbReference type="PANTHER" id="PTHR34846">
    <property type="entry name" value="4-CARBOXYMUCONOLACTONE DECARBOXYLASE FAMILY PROTEIN (AFU_ORTHOLOGUE AFUA_6G11590)"/>
    <property type="match status" value="1"/>
</dbReference>
<evidence type="ECO:0000313" key="3">
    <source>
        <dbReference type="Proteomes" id="UP001415169"/>
    </source>
</evidence>
<dbReference type="Pfam" id="PF02627">
    <property type="entry name" value="CMD"/>
    <property type="match status" value="1"/>
</dbReference>
<dbReference type="InterPro" id="IPR029032">
    <property type="entry name" value="AhpD-like"/>
</dbReference>
<reference evidence="2" key="1">
    <citation type="journal article" date="2014" name="Int. J. Syst. Evol. Microbiol.">
        <title>Complete genome of a new Firmicutes species belonging to the dominant human colonic microbiota ('Ruminococcus bicirculans') reveals two chromosomes and a selective capacity to utilize plant glucans.</title>
        <authorList>
            <consortium name="NISC Comparative Sequencing Program"/>
            <person name="Wegmann U."/>
            <person name="Louis P."/>
            <person name="Goesmann A."/>
            <person name="Henrissat B."/>
            <person name="Duncan S.H."/>
            <person name="Flint H.J."/>
        </authorList>
    </citation>
    <scope>NUCLEOTIDE SEQUENCE</scope>
    <source>
        <strain evidence="2">JCM 17590</strain>
    </source>
</reference>
<sequence>MTTTTVDIPVRLDVDAAAPVFSKALAALDASATRELDAAGIEPGLRELVRLRASQLNGCAYCVDQHTKAALGAGEPVGRVAAVSVWRESPFFTARERAALGLTDAMTRVAETHVSDADWREAAAFLSPPELGALIALIVVINAWNTVGVTARPWAPEL</sequence>
<dbReference type="Proteomes" id="UP001415169">
    <property type="component" value="Unassembled WGS sequence"/>
</dbReference>